<protein>
    <recommendedName>
        <fullName evidence="3">Glycosyltransferase</fullName>
    </recommendedName>
</protein>
<dbReference type="Proteomes" id="UP001597237">
    <property type="component" value="Unassembled WGS sequence"/>
</dbReference>
<proteinExistence type="predicted"/>
<evidence type="ECO:0000313" key="2">
    <source>
        <dbReference type="Proteomes" id="UP001597237"/>
    </source>
</evidence>
<gene>
    <name evidence="1" type="ORF">ACFSC0_01415</name>
</gene>
<dbReference type="Gene3D" id="1.25.40.10">
    <property type="entry name" value="Tetratricopeptide repeat domain"/>
    <property type="match status" value="1"/>
</dbReference>
<dbReference type="EMBL" id="JBHUEY010000001">
    <property type="protein sequence ID" value="MFD1782034.1"/>
    <property type="molecule type" value="Genomic_DNA"/>
</dbReference>
<keyword evidence="2" id="KW-1185">Reference proteome</keyword>
<dbReference type="Gene3D" id="3.40.50.2000">
    <property type="entry name" value="Glycogen Phosphorylase B"/>
    <property type="match status" value="1"/>
</dbReference>
<accession>A0ABW4MXW9</accession>
<evidence type="ECO:0000313" key="1">
    <source>
        <dbReference type="EMBL" id="MFD1782034.1"/>
    </source>
</evidence>
<dbReference type="SUPFAM" id="SSF48452">
    <property type="entry name" value="TPR-like"/>
    <property type="match status" value="1"/>
</dbReference>
<evidence type="ECO:0008006" key="3">
    <source>
        <dbReference type="Google" id="ProtNLM"/>
    </source>
</evidence>
<dbReference type="InterPro" id="IPR011990">
    <property type="entry name" value="TPR-like_helical_dom_sf"/>
</dbReference>
<dbReference type="SUPFAM" id="SSF53756">
    <property type="entry name" value="UDP-Glycosyltransferase/glycogen phosphorylase"/>
    <property type="match status" value="1"/>
</dbReference>
<organism evidence="1 2">
    <name type="scientific">Phenylobacterium terrae</name>
    <dbReference type="NCBI Taxonomy" id="2665495"/>
    <lineage>
        <taxon>Bacteria</taxon>
        <taxon>Pseudomonadati</taxon>
        <taxon>Pseudomonadota</taxon>
        <taxon>Alphaproteobacteria</taxon>
        <taxon>Caulobacterales</taxon>
        <taxon>Caulobacteraceae</taxon>
        <taxon>Phenylobacterium</taxon>
    </lineage>
</organism>
<sequence>MAEDFGVLVERGIQAAHALDFPTAERAYLAALAQRPDNAPVIAALGLVMLAQGRYREGFMLYEARKAFDGDPIAGAGMPEWGGEDLAGRSLLVWREQGLGDEIQMARYLPRIRGAGEVILVCSPPLERLFAGLGVTVFPLTEGAVVPRADLHVRNLSLPAVFETTVETIPPAPYLTAPSAPKSGGVGFVWRGNPEHPNDARRSLPSPSVLDPLREVAELVDLQEPRGDFLDTAARIQALDLVITVDTAMAHLAGALGVPCWVMLPAYRTDWRWMTGRADSPWYPSLRLYRQPSPGDWDSVVAAMAQDLKAL</sequence>
<reference evidence="2" key="1">
    <citation type="journal article" date="2019" name="Int. J. Syst. Evol. Microbiol.">
        <title>The Global Catalogue of Microorganisms (GCM) 10K type strain sequencing project: providing services to taxonomists for standard genome sequencing and annotation.</title>
        <authorList>
            <consortium name="The Broad Institute Genomics Platform"/>
            <consortium name="The Broad Institute Genome Sequencing Center for Infectious Disease"/>
            <person name="Wu L."/>
            <person name="Ma J."/>
        </authorList>
    </citation>
    <scope>NUCLEOTIDE SEQUENCE [LARGE SCALE GENOMIC DNA]</scope>
    <source>
        <strain evidence="2">DFY28</strain>
    </source>
</reference>
<dbReference type="RefSeq" id="WP_377281135.1">
    <property type="nucleotide sequence ID" value="NZ_JBHRSI010000003.1"/>
</dbReference>
<name>A0ABW4MXW9_9CAUL</name>
<comment type="caution">
    <text evidence="1">The sequence shown here is derived from an EMBL/GenBank/DDBJ whole genome shotgun (WGS) entry which is preliminary data.</text>
</comment>